<accession>A0A2U1P5F9</accession>
<dbReference type="EC" id="2.3.2.27" evidence="3"/>
<proteinExistence type="predicted"/>
<dbReference type="Proteomes" id="UP000245207">
    <property type="component" value="Unassembled WGS sequence"/>
</dbReference>
<dbReference type="Pfam" id="PF04564">
    <property type="entry name" value="U-box"/>
    <property type="match status" value="1"/>
</dbReference>
<dbReference type="PROSITE" id="PS51698">
    <property type="entry name" value="U_BOX"/>
    <property type="match status" value="1"/>
</dbReference>
<dbReference type="OrthoDB" id="7537227at2759"/>
<name>A0A2U1P5F9_ARTAN</name>
<evidence type="ECO:0000256" key="5">
    <source>
        <dbReference type="ARBA" id="ARBA00022737"/>
    </source>
</evidence>
<dbReference type="UniPathway" id="UPA00143"/>
<evidence type="ECO:0000256" key="3">
    <source>
        <dbReference type="ARBA" id="ARBA00012483"/>
    </source>
</evidence>
<keyword evidence="5" id="KW-0677">Repeat</keyword>
<dbReference type="InterPro" id="IPR045210">
    <property type="entry name" value="RING-Ubox_PUB"/>
</dbReference>
<protein>
    <recommendedName>
        <fullName evidence="3">RING-type E3 ubiquitin transferase</fullName>
        <ecNumber evidence="3">2.3.2.27</ecNumber>
    </recommendedName>
</protein>
<evidence type="ECO:0000313" key="7">
    <source>
        <dbReference type="EMBL" id="PWA80982.1"/>
    </source>
</evidence>
<comment type="caution">
    <text evidence="7">The sequence shown here is derived from an EMBL/GenBank/DDBJ whole genome shotgun (WGS) entry which is preliminary data.</text>
</comment>
<dbReference type="GO" id="GO:0016567">
    <property type="term" value="P:protein ubiquitination"/>
    <property type="evidence" value="ECO:0007669"/>
    <property type="project" value="UniProtKB-UniPathway"/>
</dbReference>
<dbReference type="EMBL" id="PKPP01001648">
    <property type="protein sequence ID" value="PWA80982.1"/>
    <property type="molecule type" value="Genomic_DNA"/>
</dbReference>
<feature type="domain" description="U-box" evidence="6">
    <location>
        <begin position="240"/>
        <end position="314"/>
    </location>
</feature>
<dbReference type="STRING" id="35608.A0A2U1P5F9"/>
<evidence type="ECO:0000313" key="8">
    <source>
        <dbReference type="Proteomes" id="UP000245207"/>
    </source>
</evidence>
<dbReference type="InterPro" id="IPR000225">
    <property type="entry name" value="Armadillo"/>
</dbReference>
<dbReference type="InterPro" id="IPR003613">
    <property type="entry name" value="Ubox_domain"/>
</dbReference>
<keyword evidence="8" id="KW-1185">Reference proteome</keyword>
<dbReference type="CDD" id="cd16664">
    <property type="entry name" value="RING-Ubox_PUB"/>
    <property type="match status" value="1"/>
</dbReference>
<comment type="catalytic activity">
    <reaction evidence="1">
        <text>S-ubiquitinyl-[E2 ubiquitin-conjugating enzyme]-L-cysteine + [acceptor protein]-L-lysine = [E2 ubiquitin-conjugating enzyme]-L-cysteine + N(6)-ubiquitinyl-[acceptor protein]-L-lysine.</text>
        <dbReference type="EC" id="2.3.2.27"/>
    </reaction>
</comment>
<dbReference type="InterPro" id="IPR011989">
    <property type="entry name" value="ARM-like"/>
</dbReference>
<dbReference type="PANTHER" id="PTHR45958">
    <property type="entry name" value="RING-TYPE E3 UBIQUITIN TRANSFERASE"/>
    <property type="match status" value="1"/>
</dbReference>
<evidence type="ECO:0000256" key="4">
    <source>
        <dbReference type="ARBA" id="ARBA00022679"/>
    </source>
</evidence>
<dbReference type="Gene3D" id="3.30.40.10">
    <property type="entry name" value="Zinc/RING finger domain, C3HC4 (zinc finger)"/>
    <property type="match status" value="1"/>
</dbReference>
<evidence type="ECO:0000256" key="1">
    <source>
        <dbReference type="ARBA" id="ARBA00000900"/>
    </source>
</evidence>
<dbReference type="SUPFAM" id="SSF48371">
    <property type="entry name" value="ARM repeat"/>
    <property type="match status" value="2"/>
</dbReference>
<evidence type="ECO:0000259" key="6">
    <source>
        <dbReference type="PROSITE" id="PS51698"/>
    </source>
</evidence>
<organism evidence="7 8">
    <name type="scientific">Artemisia annua</name>
    <name type="common">Sweet wormwood</name>
    <dbReference type="NCBI Taxonomy" id="35608"/>
    <lineage>
        <taxon>Eukaryota</taxon>
        <taxon>Viridiplantae</taxon>
        <taxon>Streptophyta</taxon>
        <taxon>Embryophyta</taxon>
        <taxon>Tracheophyta</taxon>
        <taxon>Spermatophyta</taxon>
        <taxon>Magnoliopsida</taxon>
        <taxon>eudicotyledons</taxon>
        <taxon>Gunneridae</taxon>
        <taxon>Pentapetalae</taxon>
        <taxon>asterids</taxon>
        <taxon>campanulids</taxon>
        <taxon>Asterales</taxon>
        <taxon>Asteraceae</taxon>
        <taxon>Asteroideae</taxon>
        <taxon>Anthemideae</taxon>
        <taxon>Artemisiinae</taxon>
        <taxon>Artemisia</taxon>
    </lineage>
</organism>
<dbReference type="AlphaFoldDB" id="A0A2U1P5F9"/>
<evidence type="ECO:0000256" key="2">
    <source>
        <dbReference type="ARBA" id="ARBA00004906"/>
    </source>
</evidence>
<dbReference type="Gene3D" id="1.25.10.10">
    <property type="entry name" value="Leucine-rich Repeat Variant"/>
    <property type="match status" value="3"/>
</dbReference>
<dbReference type="InterPro" id="IPR016024">
    <property type="entry name" value="ARM-type_fold"/>
</dbReference>
<reference evidence="7 8" key="1">
    <citation type="journal article" date="2018" name="Mol. Plant">
        <title>The genome of Artemisia annua provides insight into the evolution of Asteraceae family and artemisinin biosynthesis.</title>
        <authorList>
            <person name="Shen Q."/>
            <person name="Zhang L."/>
            <person name="Liao Z."/>
            <person name="Wang S."/>
            <person name="Yan T."/>
            <person name="Shi P."/>
            <person name="Liu M."/>
            <person name="Fu X."/>
            <person name="Pan Q."/>
            <person name="Wang Y."/>
            <person name="Lv Z."/>
            <person name="Lu X."/>
            <person name="Zhang F."/>
            <person name="Jiang W."/>
            <person name="Ma Y."/>
            <person name="Chen M."/>
            <person name="Hao X."/>
            <person name="Li L."/>
            <person name="Tang Y."/>
            <person name="Lv G."/>
            <person name="Zhou Y."/>
            <person name="Sun X."/>
            <person name="Brodelius P.E."/>
            <person name="Rose J.K.C."/>
            <person name="Tang K."/>
        </authorList>
    </citation>
    <scope>NUCLEOTIDE SEQUENCE [LARGE SCALE GENOMIC DNA]</scope>
    <source>
        <strain evidence="8">cv. Huhao1</strain>
        <tissue evidence="7">Leaf</tissue>
    </source>
</reference>
<gene>
    <name evidence="7" type="ORF">CTI12_AA190950</name>
</gene>
<comment type="pathway">
    <text evidence="2">Protein modification; protein ubiquitination.</text>
</comment>
<dbReference type="GO" id="GO:0061630">
    <property type="term" value="F:ubiquitin protein ligase activity"/>
    <property type="evidence" value="ECO:0007669"/>
    <property type="project" value="UniProtKB-EC"/>
</dbReference>
<dbReference type="PANTHER" id="PTHR45958:SF8">
    <property type="entry name" value="U-BOX DOMAIN-CONTAINING PROTEIN 44-LIKE"/>
    <property type="match status" value="1"/>
</dbReference>
<keyword evidence="4" id="KW-0808">Transferase</keyword>
<dbReference type="SMART" id="SM00504">
    <property type="entry name" value="Ubox"/>
    <property type="match status" value="1"/>
</dbReference>
<sequence length="985" mass="109215">MSSNDTVSVAISTTLDTIQVTQSTPIQKQNFNKLLSYLRKIQIILPELTKCNIEDSETLKSAIHLLTKHISSTNTLALECTTKSKIYLLLNSNKIVTSLENHTKEISAALKLLPPLISNNGLSEEILALSNFMLEEKYCETSTELELNEKIELGIRERNLDRSYANNLLKSIADAVGISTEQSVLRQEYEDFKHEMENVNTLQAEQIVAMLGKADILATVEEREKKYFSKRNSLGRQPLEPLQSFYCPITGEVMDDPVETPSGHSFERHAIVKWLSEENNLCPITKTPLKVSGLRTNKTLRQSIEEWRDRNTMIFIGSMKSRIVSNDEEDVVTSLGKLKDLCLERELHQDWMMMEDYLPVLVSLLATKNRKIRSHALVILRILATDHDERKKNLVKTDDAIKLIVCSLARNIEESKLALQLLMVLSDNDMARNIIGSSQGCILLLVTISGSDDPQAASDAKQLLETLSFLHENIVQMAKVNYFGPLLHLLSSGSEDVQQMMAETLSELEMTDHGKVMVCDTGALESLVAMLSHIDIHMKTAAILALEKLSNVPQNGLKIIKHGAAEILFGILFRESLSIPTLVEKVVATIMNLALSLSSCESDNGEAPFLESEEDVFKLFSLISLNGPNVQQNVLRTFLAVCQSPSGLNIRNTLRKISSVQVLVQLCEHENQTVRSNAVKLFSTLTKDGDDETFIEHVGVKCIETLVKIIKTSDDIKESVAAMEIISNLPKTPQMTRGILDAGALQVIVSILSNRFQKTELMIESASGALCRFTHSTNEELQKEVAETGIIPIIIKLLDSGSTKTKQNIAISLKHFSENSNNLSIPVRTKTSFFSCCMASPDTSCVVHVGTCTIESSFCLIEANAIVPLAKVLDEPDFGACEAALDALLTLVEGQLLQKGSKVLEGCDVIVKMVKLLSSPCVKLQEKALVSLERIFRLVEYKQKYKALAQMPLVEITQRGNSGMKSVAAKILAHLNVLNEQSSFF</sequence>
<dbReference type="InterPro" id="IPR013083">
    <property type="entry name" value="Znf_RING/FYVE/PHD"/>
</dbReference>
<dbReference type="SMART" id="SM00185">
    <property type="entry name" value="ARM"/>
    <property type="match status" value="6"/>
</dbReference>
<dbReference type="SUPFAM" id="SSF57850">
    <property type="entry name" value="RING/U-box"/>
    <property type="match status" value="1"/>
</dbReference>
<dbReference type="InterPro" id="IPR052608">
    <property type="entry name" value="U-box_domain_protein"/>
</dbReference>